<feature type="transmembrane region" description="Helical" evidence="2">
    <location>
        <begin position="79"/>
        <end position="101"/>
    </location>
</feature>
<accession>A0AAE3ZES6</accession>
<feature type="compositionally biased region" description="Low complexity" evidence="1">
    <location>
        <begin position="13"/>
        <end position="22"/>
    </location>
</feature>
<keyword evidence="4" id="KW-1185">Reference proteome</keyword>
<dbReference type="EMBL" id="JAVDXW010000001">
    <property type="protein sequence ID" value="MDR7302521.1"/>
    <property type="molecule type" value="Genomic_DNA"/>
</dbReference>
<protein>
    <submittedName>
        <fullName evidence="3">Uncharacterized protein</fullName>
    </submittedName>
</protein>
<feature type="transmembrane region" description="Helical" evidence="2">
    <location>
        <begin position="137"/>
        <end position="155"/>
    </location>
</feature>
<sequence>MTQGFPPGPPVTPQVVHPQQGGYTLPNRPSQGKGSRGWAIALGLMSTGPMMFYVITGLVERVVISDSLEMFEELIFIDYWQSSIAAWLVYELAYFAFIVSGMMTAFCSSVGRWALVAVSLTYFIVLGLDFYFTGVPVPEFVCAAVALALAFLPSVNRAFRKNSATVVRGAMGHGGQPMPQQAGYPQAQPQAMPAQSMQPQQPQMYQQPPQPPQQYPQQQWQQGPPR</sequence>
<feature type="region of interest" description="Disordered" evidence="1">
    <location>
        <begin position="170"/>
        <end position="226"/>
    </location>
</feature>
<comment type="caution">
    <text evidence="3">The sequence shown here is derived from an EMBL/GenBank/DDBJ whole genome shotgun (WGS) entry which is preliminary data.</text>
</comment>
<proteinExistence type="predicted"/>
<keyword evidence="2" id="KW-1133">Transmembrane helix</keyword>
<organism evidence="3 4">
    <name type="scientific">Haloactinomyces albus</name>
    <dbReference type="NCBI Taxonomy" id="1352928"/>
    <lineage>
        <taxon>Bacteria</taxon>
        <taxon>Bacillati</taxon>
        <taxon>Actinomycetota</taxon>
        <taxon>Actinomycetes</taxon>
        <taxon>Actinopolysporales</taxon>
        <taxon>Actinopolysporaceae</taxon>
        <taxon>Haloactinomyces</taxon>
    </lineage>
</organism>
<feature type="transmembrane region" description="Helical" evidence="2">
    <location>
        <begin position="38"/>
        <end position="59"/>
    </location>
</feature>
<name>A0AAE3ZES6_9ACTN</name>
<dbReference type="AlphaFoldDB" id="A0AAE3ZES6"/>
<feature type="compositionally biased region" description="Low complexity" evidence="1">
    <location>
        <begin position="176"/>
        <end position="207"/>
    </location>
</feature>
<reference evidence="3" key="1">
    <citation type="submission" date="2023-07" db="EMBL/GenBank/DDBJ databases">
        <title>Sequencing the genomes of 1000 actinobacteria strains.</title>
        <authorList>
            <person name="Klenk H.-P."/>
        </authorList>
    </citation>
    <scope>NUCLEOTIDE SEQUENCE</scope>
    <source>
        <strain evidence="3">DSM 45977</strain>
    </source>
</reference>
<keyword evidence="2" id="KW-0812">Transmembrane</keyword>
<evidence type="ECO:0000313" key="4">
    <source>
        <dbReference type="Proteomes" id="UP001180845"/>
    </source>
</evidence>
<feature type="transmembrane region" description="Helical" evidence="2">
    <location>
        <begin position="113"/>
        <end position="131"/>
    </location>
</feature>
<gene>
    <name evidence="3" type="ORF">JOF55_002702</name>
</gene>
<dbReference type="RefSeq" id="WP_310274112.1">
    <property type="nucleotide sequence ID" value="NZ_JAVDXW010000001.1"/>
</dbReference>
<feature type="compositionally biased region" description="Pro residues" evidence="1">
    <location>
        <begin position="1"/>
        <end position="12"/>
    </location>
</feature>
<keyword evidence="2" id="KW-0472">Membrane</keyword>
<evidence type="ECO:0000256" key="2">
    <source>
        <dbReference type="SAM" id="Phobius"/>
    </source>
</evidence>
<dbReference type="Proteomes" id="UP001180845">
    <property type="component" value="Unassembled WGS sequence"/>
</dbReference>
<evidence type="ECO:0000256" key="1">
    <source>
        <dbReference type="SAM" id="MobiDB-lite"/>
    </source>
</evidence>
<feature type="region of interest" description="Disordered" evidence="1">
    <location>
        <begin position="1"/>
        <end position="34"/>
    </location>
</feature>
<evidence type="ECO:0000313" key="3">
    <source>
        <dbReference type="EMBL" id="MDR7302521.1"/>
    </source>
</evidence>
<feature type="compositionally biased region" description="Low complexity" evidence="1">
    <location>
        <begin position="215"/>
        <end position="226"/>
    </location>
</feature>